<evidence type="ECO:0000259" key="6">
    <source>
        <dbReference type="PROSITE" id="PS51094"/>
    </source>
</evidence>
<dbReference type="Gene3D" id="3.40.930.10">
    <property type="entry name" value="Mannitol-specific EII, Chain A"/>
    <property type="match status" value="1"/>
</dbReference>
<dbReference type="Gene3D" id="1.10.1790.10">
    <property type="entry name" value="PRD domain"/>
    <property type="match status" value="2"/>
</dbReference>
<dbReference type="InterPro" id="IPR036095">
    <property type="entry name" value="PTS_EIIB-like_sf"/>
</dbReference>
<dbReference type="InterPro" id="IPR050661">
    <property type="entry name" value="BglG_antiterminators"/>
</dbReference>
<dbReference type="InterPro" id="IPR002178">
    <property type="entry name" value="PTS_EIIA_type-2_dom"/>
</dbReference>
<feature type="domain" description="PTS EIIA type-2" evidence="6">
    <location>
        <begin position="518"/>
        <end position="657"/>
    </location>
</feature>
<dbReference type="GO" id="GO:0006355">
    <property type="term" value="P:regulation of DNA-templated transcription"/>
    <property type="evidence" value="ECO:0007669"/>
    <property type="project" value="InterPro"/>
</dbReference>
<evidence type="ECO:0000313" key="10">
    <source>
        <dbReference type="Proteomes" id="UP000234775"/>
    </source>
</evidence>
<name>A0A2I1K6J0_9LACT</name>
<dbReference type="InterPro" id="IPR036634">
    <property type="entry name" value="PRD_sf"/>
</dbReference>
<feature type="domain" description="PTS EIIB type-2" evidence="7">
    <location>
        <begin position="424"/>
        <end position="512"/>
    </location>
</feature>
<dbReference type="Pfam" id="PF08279">
    <property type="entry name" value="HTH_11"/>
    <property type="match status" value="1"/>
</dbReference>
<evidence type="ECO:0000256" key="4">
    <source>
        <dbReference type="ARBA" id="ARBA00023159"/>
    </source>
</evidence>
<dbReference type="PROSITE" id="PS51094">
    <property type="entry name" value="PTS_EIIA_TYPE_2"/>
    <property type="match status" value="1"/>
</dbReference>
<evidence type="ECO:0000259" key="8">
    <source>
        <dbReference type="PROSITE" id="PS51372"/>
    </source>
</evidence>
<evidence type="ECO:0000256" key="2">
    <source>
        <dbReference type="ARBA" id="ARBA00022737"/>
    </source>
</evidence>
<dbReference type="InterPro" id="IPR013196">
    <property type="entry name" value="HTH_11"/>
</dbReference>
<keyword evidence="4" id="KW-0010">Activator</keyword>
<evidence type="ECO:0000256" key="5">
    <source>
        <dbReference type="ARBA" id="ARBA00023163"/>
    </source>
</evidence>
<reference evidence="9 10" key="1">
    <citation type="submission" date="2017-12" db="EMBL/GenBank/DDBJ databases">
        <title>Phylogenetic diversity of female urinary microbiome.</title>
        <authorList>
            <person name="Thomas-White K."/>
            <person name="Wolfe A.J."/>
        </authorList>
    </citation>
    <scope>NUCLEOTIDE SEQUENCE [LARGE SCALE GENOMIC DNA]</scope>
    <source>
        <strain evidence="9 10">UMB0844</strain>
    </source>
</reference>
<evidence type="ECO:0000313" key="9">
    <source>
        <dbReference type="EMBL" id="PKY91263.1"/>
    </source>
</evidence>
<dbReference type="PANTHER" id="PTHR30185">
    <property type="entry name" value="CRYPTIC BETA-GLUCOSIDE BGL OPERON ANTITERMINATOR"/>
    <property type="match status" value="1"/>
</dbReference>
<dbReference type="GO" id="GO:0009401">
    <property type="term" value="P:phosphoenolpyruvate-dependent sugar phosphotransferase system"/>
    <property type="evidence" value="ECO:0007669"/>
    <property type="project" value="InterPro"/>
</dbReference>
<dbReference type="SUPFAM" id="SSF63520">
    <property type="entry name" value="PTS-regulatory domain, PRD"/>
    <property type="match status" value="2"/>
</dbReference>
<comment type="caution">
    <text evidence="9">The sequence shown here is derived from an EMBL/GenBank/DDBJ whole genome shotgun (WGS) entry which is preliminary data.</text>
</comment>
<keyword evidence="5" id="KW-0804">Transcription</keyword>
<dbReference type="AlphaFoldDB" id="A0A2I1K6J0"/>
<keyword evidence="3" id="KW-0805">Transcription regulation</keyword>
<dbReference type="PANTHER" id="PTHR30185:SF13">
    <property type="entry name" value="LICABCH OPERON REGULATOR-RELATED"/>
    <property type="match status" value="1"/>
</dbReference>
<keyword evidence="10" id="KW-1185">Reference proteome</keyword>
<dbReference type="Pfam" id="PF05043">
    <property type="entry name" value="Mga"/>
    <property type="match status" value="1"/>
</dbReference>
<dbReference type="PROSITE" id="PS51372">
    <property type="entry name" value="PRD_2"/>
    <property type="match status" value="2"/>
</dbReference>
<evidence type="ECO:0000256" key="1">
    <source>
        <dbReference type="ARBA" id="ARBA00022679"/>
    </source>
</evidence>
<proteinExistence type="predicted"/>
<dbReference type="Pfam" id="PF00874">
    <property type="entry name" value="PRD"/>
    <property type="match status" value="2"/>
</dbReference>
<sequence length="657" mass="76593">MYKEKVKNDNEINQKRKVSGMKNCRKEKVLQILLMNSPQPTTSRLLSSYLGVSTRTVKQDIKELNENLKKCHVSIQSQRGVGYFISKVHRDKIKDFLDKGELVDEGFSDLKYKIIEYLLFRSTYISVEALSELFFYSSSTILKVIEQSNKELNKRGLSIIKEPRKGIKLKGSEKNQRIYHAHLLKNKYFSQNSYQNMLDLQAYLPEKIVERVQSVLTEFQRKDDVILTDMALKALIIHIVITIKRIHEGSEMPLSELEIFNLKQNKEWQYAQSLARLVSLEFEMEISESEIGYLCIHLLAANLRQNEAEIFQKNLEENDLYQKLEQWILELDQEFNTCLSKDSQFLMNVYFHLQPLLKRLAYGINIFNPWTKKMKLTEKESFEIAVQLAQKIINHEKYTISDDEIAYLAMHIGASLERKKLINKKIAIICVSGIGTSNFIKAKLKRLYPTLNICAVYSSLDLEKEDFDEDILLTTVPLVVPNKTVVQITPLLTLKDQEKIEKVIKYQQSENEKVILTKYFYPDLFEGNVSLKTREEVLKYVGNILYKNHYVDKKFLKGLLGRERISSTAMGNLLALPHSFEGSVFKQAICLIILKQPILWDKEEYVQIVMALALDERAKQDFELVFREVVWLVEGIDNQKKLLKAKHFKDLMKIIKN</sequence>
<dbReference type="Pfam" id="PF00359">
    <property type="entry name" value="PTS_EIIA_2"/>
    <property type="match status" value="1"/>
</dbReference>
<feature type="domain" description="PRD" evidence="8">
    <location>
        <begin position="315"/>
        <end position="422"/>
    </location>
</feature>
<protein>
    <submittedName>
        <fullName evidence="9">Uncharacterized protein</fullName>
    </submittedName>
</protein>
<gene>
    <name evidence="9" type="ORF">CYJ27_06080</name>
</gene>
<dbReference type="EMBL" id="PKGZ01000004">
    <property type="protein sequence ID" value="PKY91263.1"/>
    <property type="molecule type" value="Genomic_DNA"/>
</dbReference>
<evidence type="ECO:0000256" key="3">
    <source>
        <dbReference type="ARBA" id="ARBA00023015"/>
    </source>
</evidence>
<dbReference type="PROSITE" id="PS51099">
    <property type="entry name" value="PTS_EIIB_TYPE_2"/>
    <property type="match status" value="1"/>
</dbReference>
<dbReference type="Gene3D" id="3.40.50.2300">
    <property type="match status" value="1"/>
</dbReference>
<organism evidence="9 10">
    <name type="scientific">Aerococcus christensenii</name>
    <dbReference type="NCBI Taxonomy" id="87541"/>
    <lineage>
        <taxon>Bacteria</taxon>
        <taxon>Bacillati</taxon>
        <taxon>Bacillota</taxon>
        <taxon>Bacilli</taxon>
        <taxon>Lactobacillales</taxon>
        <taxon>Aerococcaceae</taxon>
        <taxon>Aerococcus</taxon>
    </lineage>
</organism>
<dbReference type="CDD" id="cd05568">
    <property type="entry name" value="PTS_IIB_bgl_like"/>
    <property type="match status" value="1"/>
</dbReference>
<dbReference type="SUPFAM" id="SSF52794">
    <property type="entry name" value="PTS system IIB component-like"/>
    <property type="match status" value="1"/>
</dbReference>
<dbReference type="InterPro" id="IPR016152">
    <property type="entry name" value="PTrfase/Anion_transptr"/>
</dbReference>
<keyword evidence="1" id="KW-0808">Transferase</keyword>
<dbReference type="Proteomes" id="UP000234775">
    <property type="component" value="Unassembled WGS sequence"/>
</dbReference>
<feature type="domain" description="PRD" evidence="8">
    <location>
        <begin position="203"/>
        <end position="308"/>
    </location>
</feature>
<dbReference type="InterPro" id="IPR011608">
    <property type="entry name" value="PRD"/>
</dbReference>
<dbReference type="GO" id="GO:0008982">
    <property type="term" value="F:protein-N(PI)-phosphohistidine-sugar phosphotransferase activity"/>
    <property type="evidence" value="ECO:0007669"/>
    <property type="project" value="InterPro"/>
</dbReference>
<dbReference type="SUPFAM" id="SSF55804">
    <property type="entry name" value="Phoshotransferase/anion transport protein"/>
    <property type="match status" value="1"/>
</dbReference>
<dbReference type="InterPro" id="IPR036388">
    <property type="entry name" value="WH-like_DNA-bd_sf"/>
</dbReference>
<evidence type="ECO:0000259" key="7">
    <source>
        <dbReference type="PROSITE" id="PS51099"/>
    </source>
</evidence>
<keyword evidence="2" id="KW-0677">Repeat</keyword>
<dbReference type="InterPro" id="IPR013011">
    <property type="entry name" value="PTS_EIIB_2"/>
</dbReference>
<dbReference type="Gene3D" id="1.10.10.10">
    <property type="entry name" value="Winged helix-like DNA-binding domain superfamily/Winged helix DNA-binding domain"/>
    <property type="match status" value="2"/>
</dbReference>
<dbReference type="InterPro" id="IPR007737">
    <property type="entry name" value="Mga_HTH"/>
</dbReference>
<accession>A0A2I1K6J0</accession>